<dbReference type="RefSeq" id="WP_344759312.1">
    <property type="nucleotide sequence ID" value="NZ_BAAAZU010000006.1"/>
</dbReference>
<evidence type="ECO:0000313" key="4">
    <source>
        <dbReference type="Proteomes" id="UP001501727"/>
    </source>
</evidence>
<feature type="coiled-coil region" evidence="1">
    <location>
        <begin position="61"/>
        <end position="88"/>
    </location>
</feature>
<comment type="caution">
    <text evidence="3">The sequence shown here is derived from an EMBL/GenBank/DDBJ whole genome shotgun (WGS) entry which is preliminary data.</text>
</comment>
<evidence type="ECO:0000313" key="3">
    <source>
        <dbReference type="EMBL" id="GAA3921920.1"/>
    </source>
</evidence>
<organism evidence="3 4">
    <name type="scientific">Luteimonas lutimaris</name>
    <dbReference type="NCBI Taxonomy" id="698645"/>
    <lineage>
        <taxon>Bacteria</taxon>
        <taxon>Pseudomonadati</taxon>
        <taxon>Pseudomonadota</taxon>
        <taxon>Gammaproteobacteria</taxon>
        <taxon>Lysobacterales</taxon>
        <taxon>Lysobacteraceae</taxon>
        <taxon>Luteimonas</taxon>
    </lineage>
</organism>
<proteinExistence type="predicted"/>
<keyword evidence="1" id="KW-0175">Coiled coil</keyword>
<evidence type="ECO:0000256" key="2">
    <source>
        <dbReference type="SAM" id="Phobius"/>
    </source>
</evidence>
<keyword evidence="2" id="KW-0812">Transmembrane</keyword>
<dbReference type="Proteomes" id="UP001501727">
    <property type="component" value="Unassembled WGS sequence"/>
</dbReference>
<evidence type="ECO:0008006" key="5">
    <source>
        <dbReference type="Google" id="ProtNLM"/>
    </source>
</evidence>
<dbReference type="EMBL" id="BAAAZU010000006">
    <property type="protein sequence ID" value="GAA3921920.1"/>
    <property type="molecule type" value="Genomic_DNA"/>
</dbReference>
<protein>
    <recommendedName>
        <fullName evidence="5">Methyl-accepting chemotaxis protein</fullName>
    </recommendedName>
</protein>
<feature type="transmembrane region" description="Helical" evidence="2">
    <location>
        <begin position="95"/>
        <end position="115"/>
    </location>
</feature>
<accession>A0ABP7MGP3</accession>
<keyword evidence="4" id="KW-1185">Reference proteome</keyword>
<evidence type="ECO:0000256" key="1">
    <source>
        <dbReference type="SAM" id="Coils"/>
    </source>
</evidence>
<sequence>MAAWFTVVAPFLPDIIQMAKPMFTRDKGAEKVPQQIKELQDAATQNADAVKQLAGEMQRTLASLQQGATQLDNTLVALQQRNSVLEGELRRANRFSLVAATAALLAFALSAWALAA</sequence>
<reference evidence="4" key="1">
    <citation type="journal article" date="2019" name="Int. J. Syst. Evol. Microbiol.">
        <title>The Global Catalogue of Microorganisms (GCM) 10K type strain sequencing project: providing services to taxonomists for standard genome sequencing and annotation.</title>
        <authorList>
            <consortium name="The Broad Institute Genomics Platform"/>
            <consortium name="The Broad Institute Genome Sequencing Center for Infectious Disease"/>
            <person name="Wu L."/>
            <person name="Ma J."/>
        </authorList>
    </citation>
    <scope>NUCLEOTIDE SEQUENCE [LARGE SCALE GENOMIC DNA]</scope>
    <source>
        <strain evidence="4">JCM 16916</strain>
    </source>
</reference>
<keyword evidence="2" id="KW-1133">Transmembrane helix</keyword>
<keyword evidence="2" id="KW-0472">Membrane</keyword>
<name>A0ABP7MGP3_9GAMM</name>
<gene>
    <name evidence="3" type="ORF">GCM10022229_14600</name>
</gene>